<evidence type="ECO:0000313" key="2">
    <source>
        <dbReference type="Proteomes" id="UP000822688"/>
    </source>
</evidence>
<proteinExistence type="predicted"/>
<dbReference type="AlphaFoldDB" id="A0A8T0G951"/>
<gene>
    <name evidence="1" type="ORF">KC19_12G189900</name>
</gene>
<keyword evidence="2" id="KW-1185">Reference proteome</keyword>
<name>A0A8T0G951_CERPU</name>
<comment type="caution">
    <text evidence="1">The sequence shown here is derived from an EMBL/GenBank/DDBJ whole genome shotgun (WGS) entry which is preliminary data.</text>
</comment>
<sequence length="121" mass="13277">MCPWHAWGSPGVPRCSSYLVRTRCGCACDASWTTVRRVAPSHGLLSAYGPSLSHGERVARRCVVGCTRGRTVRLVRGQIGRIMLCDTCSYVWGGEIIRERVFLGIILGDLVNGAEHFSIVE</sequence>
<organism evidence="1 2">
    <name type="scientific">Ceratodon purpureus</name>
    <name type="common">Fire moss</name>
    <name type="synonym">Dicranum purpureum</name>
    <dbReference type="NCBI Taxonomy" id="3225"/>
    <lineage>
        <taxon>Eukaryota</taxon>
        <taxon>Viridiplantae</taxon>
        <taxon>Streptophyta</taxon>
        <taxon>Embryophyta</taxon>
        <taxon>Bryophyta</taxon>
        <taxon>Bryophytina</taxon>
        <taxon>Bryopsida</taxon>
        <taxon>Dicranidae</taxon>
        <taxon>Pseudoditrichales</taxon>
        <taxon>Ditrichaceae</taxon>
        <taxon>Ceratodon</taxon>
    </lineage>
</organism>
<dbReference type="Proteomes" id="UP000822688">
    <property type="component" value="Chromosome 12"/>
</dbReference>
<protein>
    <submittedName>
        <fullName evidence="1">Uncharacterized protein</fullName>
    </submittedName>
</protein>
<accession>A0A8T0G951</accession>
<evidence type="ECO:0000313" key="1">
    <source>
        <dbReference type="EMBL" id="KAG0555723.1"/>
    </source>
</evidence>
<reference evidence="1" key="1">
    <citation type="submission" date="2020-06" db="EMBL/GenBank/DDBJ databases">
        <title>WGS assembly of Ceratodon purpureus strain R40.</title>
        <authorList>
            <person name="Carey S.B."/>
            <person name="Jenkins J."/>
            <person name="Shu S."/>
            <person name="Lovell J.T."/>
            <person name="Sreedasyam A."/>
            <person name="Maumus F."/>
            <person name="Tiley G.P."/>
            <person name="Fernandez-Pozo N."/>
            <person name="Barry K."/>
            <person name="Chen C."/>
            <person name="Wang M."/>
            <person name="Lipzen A."/>
            <person name="Daum C."/>
            <person name="Saski C.A."/>
            <person name="Payton A.C."/>
            <person name="Mcbreen J.C."/>
            <person name="Conrad R.E."/>
            <person name="Kollar L.M."/>
            <person name="Olsson S."/>
            <person name="Huttunen S."/>
            <person name="Landis J.B."/>
            <person name="Wickett N.J."/>
            <person name="Johnson M.G."/>
            <person name="Rensing S.A."/>
            <person name="Grimwood J."/>
            <person name="Schmutz J."/>
            <person name="Mcdaniel S.F."/>
        </authorList>
    </citation>
    <scope>NUCLEOTIDE SEQUENCE</scope>
    <source>
        <strain evidence="1">R40</strain>
    </source>
</reference>
<dbReference type="EMBL" id="CM026433">
    <property type="protein sequence ID" value="KAG0555723.1"/>
    <property type="molecule type" value="Genomic_DNA"/>
</dbReference>